<dbReference type="RefSeq" id="WP_215458894.1">
    <property type="nucleotide sequence ID" value="NZ_AP025943.1"/>
</dbReference>
<evidence type="ECO:0000313" key="1">
    <source>
        <dbReference type="EMBL" id="BDL43501.1"/>
    </source>
</evidence>
<name>A0ABM7ZFM5_9BACT</name>
<keyword evidence="2" id="KW-1185">Reference proteome</keyword>
<dbReference type="EMBL" id="AP025943">
    <property type="protein sequence ID" value="BDL43501.1"/>
    <property type="molecule type" value="Genomic_DNA"/>
</dbReference>
<organism evidence="1 2">
    <name type="scientific">Akkermansia biwaensis</name>
    <dbReference type="NCBI Taxonomy" id="2946555"/>
    <lineage>
        <taxon>Bacteria</taxon>
        <taxon>Pseudomonadati</taxon>
        <taxon>Verrucomicrobiota</taxon>
        <taxon>Verrucomicrobiia</taxon>
        <taxon>Verrucomicrobiales</taxon>
        <taxon>Akkermansiaceae</taxon>
        <taxon>Akkermansia</taxon>
    </lineage>
</organism>
<reference evidence="1" key="1">
    <citation type="submission" date="2022-06" db="EMBL/GenBank/DDBJ databases">
        <title>Akkermansia biwalacus sp. nov., an anaerobic mucin-degrading bacterium isolated from human intestine.</title>
        <authorList>
            <person name="Kobayashi Y."/>
            <person name="Inoue S."/>
            <person name="Kawahara T."/>
            <person name="Kohda N."/>
        </authorList>
    </citation>
    <scope>NUCLEOTIDE SEQUENCE</scope>
    <source>
        <strain evidence="1">WON2089</strain>
    </source>
</reference>
<proteinExistence type="predicted"/>
<sequence>MHLFNHYSQHGNIVGEKFDTKAVVEKVKMLIQKKFDKDCLTIKEVPSHTPECLIETMKKEKCLCGIVYIGHSSTNPSRMIFDPAANGQKSIASSQTEGNPHRYPPTCLPVDNLLPCNTSAIFGCQSAKGENSISESISKHFCRTVVGSKGKLNFDGGNPYTPSFLWMGGSEFVKFKNAKEKEKEVPKECCCTKEKKDVE</sequence>
<accession>A0ABM7ZFM5</accession>
<protein>
    <submittedName>
        <fullName evidence="1">Uncharacterized protein</fullName>
    </submittedName>
</protein>
<gene>
    <name evidence="1" type="ORF">Abiwalacus_10750</name>
</gene>
<evidence type="ECO:0000313" key="2">
    <source>
        <dbReference type="Proteomes" id="UP001062263"/>
    </source>
</evidence>
<dbReference type="Proteomes" id="UP001062263">
    <property type="component" value="Chromosome"/>
</dbReference>